<dbReference type="InterPro" id="IPR036397">
    <property type="entry name" value="RNaseH_sf"/>
</dbReference>
<reference evidence="1" key="2">
    <citation type="submission" date="2015-02" db="UniProtKB">
        <authorList>
            <consortium name="EnsemblMetazoa"/>
        </authorList>
    </citation>
    <scope>IDENTIFICATION</scope>
</reference>
<dbReference type="PhylomeDB" id="T1IXI7"/>
<organism evidence="1 2">
    <name type="scientific">Strigamia maritima</name>
    <name type="common">European centipede</name>
    <name type="synonym">Geophilus maritimus</name>
    <dbReference type="NCBI Taxonomy" id="126957"/>
    <lineage>
        <taxon>Eukaryota</taxon>
        <taxon>Metazoa</taxon>
        <taxon>Ecdysozoa</taxon>
        <taxon>Arthropoda</taxon>
        <taxon>Myriapoda</taxon>
        <taxon>Chilopoda</taxon>
        <taxon>Pleurostigmophora</taxon>
        <taxon>Geophilomorpha</taxon>
        <taxon>Linotaeniidae</taxon>
        <taxon>Strigamia</taxon>
    </lineage>
</organism>
<dbReference type="GO" id="GO:0003676">
    <property type="term" value="F:nucleic acid binding"/>
    <property type="evidence" value="ECO:0007669"/>
    <property type="project" value="InterPro"/>
</dbReference>
<sequence length="59" mass="7251">MSWKDEWIEVLFSDEKRFNLDGPDGWTHYWHDLKKEPESVRYNHELILIFVMGWIVNIS</sequence>
<dbReference type="HOGENOM" id="CLU_2963744_0_0_1"/>
<protein>
    <submittedName>
        <fullName evidence="1">Uncharacterized protein</fullName>
    </submittedName>
</protein>
<name>T1IXI7_STRMM</name>
<reference evidence="2" key="1">
    <citation type="submission" date="2011-05" db="EMBL/GenBank/DDBJ databases">
        <authorList>
            <person name="Richards S.R."/>
            <person name="Qu J."/>
            <person name="Jiang H."/>
            <person name="Jhangiani S.N."/>
            <person name="Agravi P."/>
            <person name="Goodspeed R."/>
            <person name="Gross S."/>
            <person name="Mandapat C."/>
            <person name="Jackson L."/>
            <person name="Mathew T."/>
            <person name="Pu L."/>
            <person name="Thornton R."/>
            <person name="Saada N."/>
            <person name="Wilczek-Boney K.B."/>
            <person name="Lee S."/>
            <person name="Kovar C."/>
            <person name="Wu Y."/>
            <person name="Scherer S.E."/>
            <person name="Worley K.C."/>
            <person name="Muzny D.M."/>
            <person name="Gibbs R."/>
        </authorList>
    </citation>
    <scope>NUCLEOTIDE SEQUENCE</scope>
    <source>
        <strain evidence="2">Brora</strain>
    </source>
</reference>
<dbReference type="Gene3D" id="3.30.420.10">
    <property type="entry name" value="Ribonuclease H-like superfamily/Ribonuclease H"/>
    <property type="match status" value="1"/>
</dbReference>
<accession>T1IXI7</accession>
<evidence type="ECO:0000313" key="2">
    <source>
        <dbReference type="Proteomes" id="UP000014500"/>
    </source>
</evidence>
<dbReference type="AlphaFoldDB" id="T1IXI7"/>
<proteinExistence type="predicted"/>
<dbReference type="EMBL" id="JH431648">
    <property type="status" value="NOT_ANNOTATED_CDS"/>
    <property type="molecule type" value="Genomic_DNA"/>
</dbReference>
<evidence type="ECO:0000313" key="1">
    <source>
        <dbReference type="EnsemblMetazoa" id="SMAR005920-PA"/>
    </source>
</evidence>
<dbReference type="EnsemblMetazoa" id="SMAR005920-RA">
    <property type="protein sequence ID" value="SMAR005920-PA"/>
    <property type="gene ID" value="SMAR005920"/>
</dbReference>
<keyword evidence="2" id="KW-1185">Reference proteome</keyword>
<dbReference type="Proteomes" id="UP000014500">
    <property type="component" value="Unassembled WGS sequence"/>
</dbReference>